<organism evidence="3 4">
    <name type="scientific">Branchiostoma belcheri</name>
    <name type="common">Amphioxus</name>
    <dbReference type="NCBI Taxonomy" id="7741"/>
    <lineage>
        <taxon>Eukaryota</taxon>
        <taxon>Metazoa</taxon>
        <taxon>Chordata</taxon>
        <taxon>Cephalochordata</taxon>
        <taxon>Leptocardii</taxon>
        <taxon>Amphioxiformes</taxon>
        <taxon>Branchiostomatidae</taxon>
        <taxon>Branchiostoma</taxon>
    </lineage>
</organism>
<dbReference type="RefSeq" id="XP_019627202.1">
    <property type="nucleotide sequence ID" value="XM_019771643.1"/>
</dbReference>
<dbReference type="OrthoDB" id="6262482at2759"/>
<accession>A0A6P4Z816</accession>
<dbReference type="SMART" id="SM00231">
    <property type="entry name" value="FA58C"/>
    <property type="match status" value="1"/>
</dbReference>
<evidence type="ECO:0000313" key="3">
    <source>
        <dbReference type="Proteomes" id="UP000515135"/>
    </source>
</evidence>
<dbReference type="PROSITE" id="PS01286">
    <property type="entry name" value="FA58C_2"/>
    <property type="match status" value="1"/>
</dbReference>
<reference evidence="4" key="1">
    <citation type="submission" date="2025-08" db="UniProtKB">
        <authorList>
            <consortium name="RefSeq"/>
        </authorList>
    </citation>
    <scope>IDENTIFICATION</scope>
    <source>
        <tissue evidence="4">Gonad</tissue>
    </source>
</reference>
<comment type="similarity">
    <text evidence="1">Belongs to the neurexin family.</text>
</comment>
<sequence>MDGNYGNGGTCTACTCSHDGEAVFSRDCTYPIGMESGAIPYDSITASSTWGVNHESYRGRLNKVTGAGAWAVRTNTIGEWLQVDLGEMGTVTGTIIQGRYSLDQWVTSYKLQYSVDGLSWITYARRDGSEEVFPGNTDRNTPVTNLLDSPINAQYVRFLPQSWQNHMSMRVEVLGCSVNGGFLLNS</sequence>
<dbReference type="KEGG" id="bbel:109472068"/>
<dbReference type="FunFam" id="2.60.120.260:FF:000016">
    <property type="entry name" value="Contactin-associated protein-like 4 isoform 1"/>
    <property type="match status" value="1"/>
</dbReference>
<evidence type="ECO:0000256" key="1">
    <source>
        <dbReference type="ARBA" id="ARBA00010241"/>
    </source>
</evidence>
<name>A0A6P4Z816_BRABE</name>
<dbReference type="Gene3D" id="2.60.120.260">
    <property type="entry name" value="Galactose-binding domain-like"/>
    <property type="match status" value="1"/>
</dbReference>
<dbReference type="GeneID" id="109472068"/>
<gene>
    <name evidence="4" type="primary">LOC109472068</name>
</gene>
<dbReference type="Pfam" id="PF00754">
    <property type="entry name" value="F5_F8_type_C"/>
    <property type="match status" value="1"/>
</dbReference>
<dbReference type="SUPFAM" id="SSF49785">
    <property type="entry name" value="Galactose-binding domain-like"/>
    <property type="match status" value="1"/>
</dbReference>
<dbReference type="InterPro" id="IPR008979">
    <property type="entry name" value="Galactose-bd-like_sf"/>
</dbReference>
<feature type="domain" description="F5/8 type C" evidence="2">
    <location>
        <begin position="28"/>
        <end position="176"/>
    </location>
</feature>
<evidence type="ECO:0000259" key="2">
    <source>
        <dbReference type="PROSITE" id="PS50022"/>
    </source>
</evidence>
<protein>
    <submittedName>
        <fullName evidence="4">Lactadherin-like</fullName>
    </submittedName>
</protein>
<evidence type="ECO:0000313" key="4">
    <source>
        <dbReference type="RefSeq" id="XP_019627202.1"/>
    </source>
</evidence>
<keyword evidence="3" id="KW-1185">Reference proteome</keyword>
<dbReference type="PANTHER" id="PTHR24543">
    <property type="entry name" value="MULTICOPPER OXIDASE-RELATED"/>
    <property type="match status" value="1"/>
</dbReference>
<dbReference type="PROSITE" id="PS50022">
    <property type="entry name" value="FA58C_3"/>
    <property type="match status" value="1"/>
</dbReference>
<dbReference type="InterPro" id="IPR000421">
    <property type="entry name" value="FA58C"/>
</dbReference>
<proteinExistence type="inferred from homology"/>
<dbReference type="CDD" id="cd00057">
    <property type="entry name" value="FA58C"/>
    <property type="match status" value="1"/>
</dbReference>
<dbReference type="Proteomes" id="UP000515135">
    <property type="component" value="Unplaced"/>
</dbReference>
<dbReference type="AlphaFoldDB" id="A0A6P4Z816"/>
<dbReference type="PANTHER" id="PTHR24543:SF291">
    <property type="entry name" value="SMOKE ALARM, ISOFORM D"/>
    <property type="match status" value="1"/>
</dbReference>